<gene>
    <name evidence="3" type="ORF">BaRGS_00012069</name>
</gene>
<accession>A0ABD0LCF5</accession>
<dbReference type="CDD" id="cd12087">
    <property type="entry name" value="TM_EGFR-like"/>
    <property type="match status" value="1"/>
</dbReference>
<feature type="region of interest" description="Disordered" evidence="1">
    <location>
        <begin position="80"/>
        <end position="106"/>
    </location>
</feature>
<dbReference type="Proteomes" id="UP001519460">
    <property type="component" value="Unassembled WGS sequence"/>
</dbReference>
<feature type="compositionally biased region" description="Polar residues" evidence="1">
    <location>
        <begin position="87"/>
        <end position="100"/>
    </location>
</feature>
<organism evidence="3 4">
    <name type="scientific">Batillaria attramentaria</name>
    <dbReference type="NCBI Taxonomy" id="370345"/>
    <lineage>
        <taxon>Eukaryota</taxon>
        <taxon>Metazoa</taxon>
        <taxon>Spiralia</taxon>
        <taxon>Lophotrochozoa</taxon>
        <taxon>Mollusca</taxon>
        <taxon>Gastropoda</taxon>
        <taxon>Caenogastropoda</taxon>
        <taxon>Sorbeoconcha</taxon>
        <taxon>Cerithioidea</taxon>
        <taxon>Batillariidae</taxon>
        <taxon>Batillaria</taxon>
    </lineage>
</organism>
<evidence type="ECO:0000256" key="2">
    <source>
        <dbReference type="SAM" id="Phobius"/>
    </source>
</evidence>
<keyword evidence="2" id="KW-1133">Transmembrane helix</keyword>
<feature type="transmembrane region" description="Helical" evidence="2">
    <location>
        <begin position="49"/>
        <end position="73"/>
    </location>
</feature>
<dbReference type="AlphaFoldDB" id="A0ABD0LCF5"/>
<proteinExistence type="predicted"/>
<evidence type="ECO:0000313" key="3">
    <source>
        <dbReference type="EMBL" id="KAK7496662.1"/>
    </source>
</evidence>
<evidence type="ECO:0000313" key="4">
    <source>
        <dbReference type="Proteomes" id="UP001519460"/>
    </source>
</evidence>
<keyword evidence="2" id="KW-0812">Transmembrane</keyword>
<sequence>MDCSLTCGACHGGAACDRFNGSCQGCEENYNSPLCAESTMHASEDGNVAIIPGSAAGVVVFIALVVAIVIFIVRRRRGAPTQPDAARTTTSVNHDNTNSGRVYPNMSVLSSDRPAARVSYVNSAMTSQYDYIDMREAASNYDKLEVYENKKDITNIYTDLKPTEKN</sequence>
<keyword evidence="2" id="KW-0472">Membrane</keyword>
<dbReference type="EMBL" id="JACVVK020000065">
    <property type="protein sequence ID" value="KAK7496662.1"/>
    <property type="molecule type" value="Genomic_DNA"/>
</dbReference>
<protein>
    <submittedName>
        <fullName evidence="3">Uncharacterized protein</fullName>
    </submittedName>
</protein>
<reference evidence="3 4" key="1">
    <citation type="journal article" date="2023" name="Sci. Data">
        <title>Genome assembly of the Korean intertidal mud-creeper Batillaria attramentaria.</title>
        <authorList>
            <person name="Patra A.K."/>
            <person name="Ho P.T."/>
            <person name="Jun S."/>
            <person name="Lee S.J."/>
            <person name="Kim Y."/>
            <person name="Won Y.J."/>
        </authorList>
    </citation>
    <scope>NUCLEOTIDE SEQUENCE [LARGE SCALE GENOMIC DNA]</scope>
    <source>
        <strain evidence="3">Wonlab-2016</strain>
    </source>
</reference>
<evidence type="ECO:0000256" key="1">
    <source>
        <dbReference type="SAM" id="MobiDB-lite"/>
    </source>
</evidence>
<keyword evidence="4" id="KW-1185">Reference proteome</keyword>
<name>A0ABD0LCF5_9CAEN</name>
<comment type="caution">
    <text evidence="3">The sequence shown here is derived from an EMBL/GenBank/DDBJ whole genome shotgun (WGS) entry which is preliminary data.</text>
</comment>